<dbReference type="Proteomes" id="UP000594363">
    <property type="component" value="Segment"/>
</dbReference>
<name>A0A7T0IFH3_9CAUD</name>
<proteinExistence type="predicted"/>
<sequence>MTTITHTPAACDAELKLRRAAFALQQMTGSHVFDLGALANMLKIDDCEDHRPAAADSPVIVKTSGAPLSLDPHDSYYRPPYTGHAA</sequence>
<evidence type="ECO:0000313" key="1">
    <source>
        <dbReference type="EMBL" id="QPK40192.1"/>
    </source>
</evidence>
<keyword evidence="2" id="KW-1185">Reference proteome</keyword>
<organism evidence="1 2">
    <name type="scientific">Arthrobacter phage Jinkies</name>
    <dbReference type="NCBI Taxonomy" id="2743903"/>
    <lineage>
        <taxon>Viruses</taxon>
        <taxon>Duplodnaviria</taxon>
        <taxon>Heunggongvirae</taxon>
        <taxon>Uroviricota</taxon>
        <taxon>Caudoviricetes</taxon>
        <taxon>Berryhillviridae</taxon>
        <taxon>Jinkiesvirus</taxon>
        <taxon>Jinkiesvirus jinkies</taxon>
    </lineage>
</organism>
<accession>A0A7T0IFH3</accession>
<gene>
    <name evidence="1" type="primary">61</name>
    <name evidence="1" type="ORF">SEA_JINKIES_61</name>
</gene>
<dbReference type="EMBL" id="MT498043">
    <property type="protein sequence ID" value="QPK40192.1"/>
    <property type="molecule type" value="Genomic_DNA"/>
</dbReference>
<evidence type="ECO:0000313" key="2">
    <source>
        <dbReference type="Proteomes" id="UP000594363"/>
    </source>
</evidence>
<protein>
    <submittedName>
        <fullName evidence="1">Uncharacterized protein</fullName>
    </submittedName>
</protein>
<reference evidence="1 2" key="1">
    <citation type="submission" date="2020-05" db="EMBL/GenBank/DDBJ databases">
        <authorList>
            <person name="Bohanan V.A."/>
            <person name="Brazelton B.R."/>
            <person name="Coffey L.M."/>
            <person name="Donovan A.R."/>
            <person name="Gales A.C."/>
            <person name="Glasscock A.J."/>
            <person name="Grill M."/>
            <person name="Harper M.C."/>
            <person name="Hollowell C.E."/>
            <person name="Liu T.Y."/>
            <person name="Mansour C."/>
            <person name="McDowell A.D."/>
            <person name="Miller T.E."/>
            <person name="Nash A.G."/>
            <person name="Seo J."/>
            <person name="Sherman Z.A."/>
            <person name="Albert R.M."/>
            <person name="Ayala A."/>
            <person name="Monti D.L."/>
            <person name="Garlena R.A."/>
            <person name="Russell D.A."/>
            <person name="Pope W.H."/>
            <person name="Jacobs-Sera D."/>
            <person name="Hatfull G.F."/>
        </authorList>
    </citation>
    <scope>NUCLEOTIDE SEQUENCE [LARGE SCALE GENOMIC DNA]</scope>
</reference>